<sequence length="358" mass="39876">MIRLENLTRRYPGSQHAAVNRLSLNVRQGEFCVFVGPSGCGKTTTLRMINQLDLPDEGRVLINEVPVEQSDVITLRRRIGFVMQHAALFPHRTVAGNIATVPRLLGWKRARIKQRIEELVALMGLETAMLDRYPHQLSGGQQGRVSLARALAADPPILLMDEPFAAVDPVVRQRLQGELLDLQQRLHKTIILVTHDIDEAIRLGDNIAIFRHGGELVQYDSPARILAAPADAFVERFIGPDPTLKRLGLLQVTHLPRHDVPLVDEALRPIETAWPTLPSAWRLVIDQQQRPLYWLSVHGERLAVSHTIGGRDTLRQALAALVHTPTDLLLHLDEQGRYQGGISTGSLRHSLNGPQAVS</sequence>
<evidence type="ECO:0000256" key="3">
    <source>
        <dbReference type="ARBA" id="ARBA00022741"/>
    </source>
</evidence>
<dbReference type="Pfam" id="PF00005">
    <property type="entry name" value="ABC_tran"/>
    <property type="match status" value="1"/>
</dbReference>
<evidence type="ECO:0000256" key="2">
    <source>
        <dbReference type="ARBA" id="ARBA00022448"/>
    </source>
</evidence>
<dbReference type="KEGG" id="pmak:PMPD1_0261"/>
<dbReference type="SMART" id="SM00382">
    <property type="entry name" value="AAA"/>
    <property type="match status" value="1"/>
</dbReference>
<dbReference type="InterPro" id="IPR003439">
    <property type="entry name" value="ABC_transporter-like_ATP-bd"/>
</dbReference>
<feature type="domain" description="ABC transporter" evidence="5">
    <location>
        <begin position="2"/>
        <end position="238"/>
    </location>
</feature>
<name>A0A6M8U6U6_9GAMM</name>
<accession>A0A6M8U6U6</accession>
<dbReference type="EMBL" id="CP054212">
    <property type="protein sequence ID" value="QKJ85244.1"/>
    <property type="molecule type" value="Genomic_DNA"/>
</dbReference>
<dbReference type="PROSITE" id="PS50893">
    <property type="entry name" value="ABC_TRANSPORTER_2"/>
    <property type="match status" value="1"/>
</dbReference>
<dbReference type="RefSeq" id="WP_173632358.1">
    <property type="nucleotide sequence ID" value="NZ_CP054212.1"/>
</dbReference>
<evidence type="ECO:0000256" key="1">
    <source>
        <dbReference type="ARBA" id="ARBA00006526"/>
    </source>
</evidence>
<keyword evidence="3" id="KW-0547">Nucleotide-binding</keyword>
<keyword evidence="7" id="KW-1185">Reference proteome</keyword>
<organism evidence="6 7">
    <name type="scientific">Paramixta manurensis</name>
    <dbReference type="NCBI Taxonomy" id="2740817"/>
    <lineage>
        <taxon>Bacteria</taxon>
        <taxon>Pseudomonadati</taxon>
        <taxon>Pseudomonadota</taxon>
        <taxon>Gammaproteobacteria</taxon>
        <taxon>Enterobacterales</taxon>
        <taxon>Erwiniaceae</taxon>
        <taxon>Paramixta</taxon>
    </lineage>
</organism>
<evidence type="ECO:0000259" key="5">
    <source>
        <dbReference type="PROSITE" id="PS50893"/>
    </source>
</evidence>
<evidence type="ECO:0000256" key="4">
    <source>
        <dbReference type="ARBA" id="ARBA00022840"/>
    </source>
</evidence>
<dbReference type="GO" id="GO:0016887">
    <property type="term" value="F:ATP hydrolysis activity"/>
    <property type="evidence" value="ECO:0007669"/>
    <property type="project" value="InterPro"/>
</dbReference>
<dbReference type="GO" id="GO:0005524">
    <property type="term" value="F:ATP binding"/>
    <property type="evidence" value="ECO:0007669"/>
    <property type="project" value="UniProtKB-KW"/>
</dbReference>
<dbReference type="GO" id="GO:0015697">
    <property type="term" value="P:quaternary ammonium group transport"/>
    <property type="evidence" value="ECO:0007669"/>
    <property type="project" value="UniProtKB-ARBA"/>
</dbReference>
<dbReference type="Proteomes" id="UP000505325">
    <property type="component" value="Chromosome"/>
</dbReference>
<evidence type="ECO:0000313" key="7">
    <source>
        <dbReference type="Proteomes" id="UP000505325"/>
    </source>
</evidence>
<dbReference type="PANTHER" id="PTHR43117:SF4">
    <property type="entry name" value="OSMOPROTECTANT IMPORT ATP-BINDING PROTEIN OSMV"/>
    <property type="match status" value="1"/>
</dbReference>
<keyword evidence="2" id="KW-0813">Transport</keyword>
<dbReference type="InterPro" id="IPR027417">
    <property type="entry name" value="P-loop_NTPase"/>
</dbReference>
<dbReference type="Gene3D" id="3.40.50.300">
    <property type="entry name" value="P-loop containing nucleotide triphosphate hydrolases"/>
    <property type="match status" value="1"/>
</dbReference>
<dbReference type="FunFam" id="3.40.50.300:FF:000425">
    <property type="entry name" value="Probable ABC transporter, ATP-binding subunit"/>
    <property type="match status" value="1"/>
</dbReference>
<dbReference type="PANTHER" id="PTHR43117">
    <property type="entry name" value="OSMOPROTECTANT IMPORT ATP-BINDING PROTEIN OSMV"/>
    <property type="match status" value="1"/>
</dbReference>
<dbReference type="InterPro" id="IPR003593">
    <property type="entry name" value="AAA+_ATPase"/>
</dbReference>
<comment type="similarity">
    <text evidence="1">Belongs to the ABC transporter superfamily. Drug exporter-2 (TC 3.A.1.117) family.</text>
</comment>
<evidence type="ECO:0000313" key="6">
    <source>
        <dbReference type="EMBL" id="QKJ85244.1"/>
    </source>
</evidence>
<dbReference type="AlphaFoldDB" id="A0A6M8U6U6"/>
<proteinExistence type="inferred from homology"/>
<dbReference type="SUPFAM" id="SSF52540">
    <property type="entry name" value="P-loop containing nucleoside triphosphate hydrolases"/>
    <property type="match status" value="1"/>
</dbReference>
<gene>
    <name evidence="6" type="ORF">PMPD1_0261</name>
</gene>
<reference evidence="6 7" key="1">
    <citation type="submission" date="2020-06" db="EMBL/GenBank/DDBJ databases">
        <title>Genome sequence of Paramixta manurensis strain PD-1.</title>
        <authorList>
            <person name="Lee C.W."/>
            <person name="Kim J."/>
        </authorList>
    </citation>
    <scope>NUCLEOTIDE SEQUENCE [LARGE SCALE GENOMIC DNA]</scope>
    <source>
        <strain evidence="6 7">PD-1</strain>
    </source>
</reference>
<keyword evidence="4" id="KW-0067">ATP-binding</keyword>
<protein>
    <submittedName>
        <fullName evidence="6">L-proline glycine betaine ABC transport system permease protein ProV</fullName>
    </submittedName>
</protein>